<sequence length="151" mass="16017">MTPVDRMSPQELAEASARAMWADDTATQELGISLDRIGPGTATLSMTVTPAMTNGHKTGHGGFIFALADSAFAFACNSYNQRTVAQHCSITYLAPARAGDRLTAIATETARGGRSGLYDVRVINQNGDHVAEFRGHSRTVKGTHLPGPTID</sequence>
<evidence type="ECO:0000259" key="3">
    <source>
        <dbReference type="Pfam" id="PF03061"/>
    </source>
</evidence>
<dbReference type="KEGG" id="pgv:SL003B_2154"/>
<dbReference type="Proteomes" id="UP000008130">
    <property type="component" value="Chromosome"/>
</dbReference>
<organism evidence="4 5">
    <name type="scientific">Polymorphum gilvum (strain LMG 25793 / CGMCC 1.9160 / SL003B-26A1)</name>
    <dbReference type="NCBI Taxonomy" id="991905"/>
    <lineage>
        <taxon>Bacteria</taxon>
        <taxon>Pseudomonadati</taxon>
        <taxon>Pseudomonadota</taxon>
        <taxon>Alphaproteobacteria</taxon>
        <taxon>Rhodobacterales</taxon>
        <taxon>Paracoccaceae</taxon>
        <taxon>Polymorphum</taxon>
    </lineage>
</organism>
<name>F2IYW4_POLGS</name>
<reference evidence="4 5" key="1">
    <citation type="journal article" date="2011" name="J. Bacteriol.">
        <title>Complete genome sequence of Polymorphum gilvum SL003B-26A1T, a crude oil-degrading bacterium from oil-polluted saline soil.</title>
        <authorList>
            <person name="Li S.G."/>
            <person name="Tang Y.Q."/>
            <person name="Nie Y."/>
            <person name="Cai M."/>
            <person name="Wu X.L."/>
        </authorList>
    </citation>
    <scope>NUCLEOTIDE SEQUENCE [LARGE SCALE GENOMIC DNA]</scope>
    <source>
        <strain evidence="5">LMG 25793 / CGMCC 1.9160 / SL003B-26A1</strain>
    </source>
</reference>
<protein>
    <submittedName>
        <fullName evidence="4">Phenylacetic acid degradation protein PaaD</fullName>
    </submittedName>
</protein>
<evidence type="ECO:0000256" key="1">
    <source>
        <dbReference type="ARBA" id="ARBA00008324"/>
    </source>
</evidence>
<comment type="similarity">
    <text evidence="1">Belongs to the thioesterase PaaI family.</text>
</comment>
<dbReference type="eggNOG" id="COG2050">
    <property type="taxonomic scope" value="Bacteria"/>
</dbReference>
<keyword evidence="2" id="KW-0378">Hydrolase</keyword>
<dbReference type="PANTHER" id="PTHR42856">
    <property type="entry name" value="ACYL-COENZYME A THIOESTERASE PAAI"/>
    <property type="match status" value="1"/>
</dbReference>
<dbReference type="InterPro" id="IPR011973">
    <property type="entry name" value="PaaD"/>
</dbReference>
<dbReference type="STRING" id="991905.SL003B_2154"/>
<dbReference type="InterPro" id="IPR052723">
    <property type="entry name" value="Acyl-CoA_thioesterase_PaaI"/>
</dbReference>
<dbReference type="HOGENOM" id="CLU_089876_11_0_5"/>
<dbReference type="PATRIC" id="fig|991905.3.peg.2209"/>
<evidence type="ECO:0000313" key="4">
    <source>
        <dbReference type="EMBL" id="ADZ70579.1"/>
    </source>
</evidence>
<evidence type="ECO:0000313" key="5">
    <source>
        <dbReference type="Proteomes" id="UP000008130"/>
    </source>
</evidence>
<dbReference type="InterPro" id="IPR029069">
    <property type="entry name" value="HotDog_dom_sf"/>
</dbReference>
<dbReference type="SUPFAM" id="SSF54637">
    <property type="entry name" value="Thioesterase/thiol ester dehydrase-isomerase"/>
    <property type="match status" value="1"/>
</dbReference>
<gene>
    <name evidence="4" type="ordered locus">SL003B_2154</name>
</gene>
<dbReference type="EMBL" id="CP002568">
    <property type="protein sequence ID" value="ADZ70579.1"/>
    <property type="molecule type" value="Genomic_DNA"/>
</dbReference>
<dbReference type="AlphaFoldDB" id="F2IYW4"/>
<dbReference type="Pfam" id="PF03061">
    <property type="entry name" value="4HBT"/>
    <property type="match status" value="1"/>
</dbReference>
<dbReference type="NCBIfam" id="TIGR00369">
    <property type="entry name" value="unchar_dom_1"/>
    <property type="match status" value="1"/>
</dbReference>
<dbReference type="FunFam" id="3.10.129.10:FF:000022">
    <property type="entry name" value="Phenylacetic acid degradation protein"/>
    <property type="match status" value="1"/>
</dbReference>
<dbReference type="InterPro" id="IPR006683">
    <property type="entry name" value="Thioestr_dom"/>
</dbReference>
<dbReference type="Gene3D" id="3.10.129.10">
    <property type="entry name" value="Hotdog Thioesterase"/>
    <property type="match status" value="1"/>
</dbReference>
<dbReference type="GO" id="GO:0016289">
    <property type="term" value="F:acyl-CoA hydrolase activity"/>
    <property type="evidence" value="ECO:0007669"/>
    <property type="project" value="TreeGrafter"/>
</dbReference>
<feature type="domain" description="Thioesterase" evidence="3">
    <location>
        <begin position="59"/>
        <end position="128"/>
    </location>
</feature>
<dbReference type="CDD" id="cd03443">
    <property type="entry name" value="PaaI_thioesterase"/>
    <property type="match status" value="1"/>
</dbReference>
<evidence type="ECO:0000256" key="2">
    <source>
        <dbReference type="ARBA" id="ARBA00022801"/>
    </source>
</evidence>
<accession>F2IYW4</accession>
<dbReference type="NCBIfam" id="TIGR02286">
    <property type="entry name" value="PaaD"/>
    <property type="match status" value="1"/>
</dbReference>
<dbReference type="InterPro" id="IPR003736">
    <property type="entry name" value="PAAI_dom"/>
</dbReference>
<proteinExistence type="inferred from homology"/>
<keyword evidence="5" id="KW-1185">Reference proteome</keyword>
<dbReference type="PANTHER" id="PTHR42856:SF1">
    <property type="entry name" value="ACYL-COENZYME A THIOESTERASE PAAI"/>
    <property type="match status" value="1"/>
</dbReference>